<dbReference type="InterPro" id="IPR055400">
    <property type="entry name" value="CEMIP_X"/>
</dbReference>
<dbReference type="AlphaFoldDB" id="A0A3S1BYB1"/>
<dbReference type="InterPro" id="IPR001304">
    <property type="entry name" value="C-type_lectin-like"/>
</dbReference>
<dbReference type="PANTHER" id="PTHR15535">
    <property type="entry name" value="TRANSMEMBRANE PROTEIN 2-RELATED"/>
    <property type="match status" value="1"/>
</dbReference>
<accession>A0A3S1BYB1</accession>
<dbReference type="InterPro" id="IPR052252">
    <property type="entry name" value="CEMIP/CEMIP2"/>
</dbReference>
<dbReference type="EMBL" id="RQTK01000004">
    <property type="protein sequence ID" value="RUS91900.1"/>
    <property type="molecule type" value="Genomic_DNA"/>
</dbReference>
<feature type="domain" description="WSC" evidence="3">
    <location>
        <begin position="416"/>
        <end position="509"/>
    </location>
</feature>
<feature type="domain" description="C-type lectin" evidence="2">
    <location>
        <begin position="529"/>
        <end position="641"/>
    </location>
</feature>
<dbReference type="Proteomes" id="UP000271974">
    <property type="component" value="Unassembled WGS sequence"/>
</dbReference>
<dbReference type="OrthoDB" id="6137645at2759"/>
<dbReference type="STRING" id="188477.A0A3S1BYB1"/>
<organism evidence="4 5">
    <name type="scientific">Elysia chlorotica</name>
    <name type="common">Eastern emerald elysia</name>
    <name type="synonym">Sea slug</name>
    <dbReference type="NCBI Taxonomy" id="188477"/>
    <lineage>
        <taxon>Eukaryota</taxon>
        <taxon>Metazoa</taxon>
        <taxon>Spiralia</taxon>
        <taxon>Lophotrochozoa</taxon>
        <taxon>Mollusca</taxon>
        <taxon>Gastropoda</taxon>
        <taxon>Heterobranchia</taxon>
        <taxon>Euthyneura</taxon>
        <taxon>Panpulmonata</taxon>
        <taxon>Sacoglossa</taxon>
        <taxon>Placobranchoidea</taxon>
        <taxon>Plakobranchidae</taxon>
        <taxon>Elysia</taxon>
    </lineage>
</organism>
<dbReference type="Gene3D" id="3.10.100.10">
    <property type="entry name" value="Mannose-Binding Protein A, subunit A"/>
    <property type="match status" value="2"/>
</dbReference>
<dbReference type="PROSITE" id="PS50041">
    <property type="entry name" value="C_TYPE_LECTIN_2"/>
    <property type="match status" value="2"/>
</dbReference>
<dbReference type="InterPro" id="IPR016187">
    <property type="entry name" value="CTDL_fold"/>
</dbReference>
<comment type="caution">
    <text evidence="4">The sequence shown here is derived from an EMBL/GenBank/DDBJ whole genome shotgun (WGS) entry which is preliminary data.</text>
</comment>
<sequence>PFIYTNTSSEYDHLPKEEKPSHSFDRSYSDNKPDAIQSGLLMYQGPMYVDNCYFDRYYNLYYNDSFVNTWGFRPVHQSAAISFHRSNHYPTVPRNGVKNLKFGYCNGENNAFRVFMGNSTSEGWEILDGNELVTFHDYDGSLTGTANTQVVLDRPFYVGPECLPHPEWSMSVCPYKYAQLIVRGEGGVLSSSLIDQWPILLSRDDQPQDVIKIQGSTGLKYPVRIHKSYTIRFNTSLGDAPTEVEIKAKYGLENNDVIRIGVCFPKTTTSFNIVSSWPKINSRSTFPTWVDSLAELDADTTFTAFYWDSSNGLLFFKMSSNATFTNLDQEAAGDLVPEVTVTRLDGDNSPATCTYNPAPYNPQVPTPTSVTAATCNGPDSPKGLGAPVVEDYTIPGSRAETCADCPVPDVVHVPRPSEYRGCFYEDSLLQDFTTDVTELRRSMTPQFCASRCFQRELPFAGLYYGNKCVCSSIVGRNGLSSSDLCNKQCTGDSGQICGGSSRDISVFTSGFALPPAPARCGPLSRGVYYQGKCLHLNYVREDFWSAEAMCQSQGGSLSKIDSEEKMDFIITYLLNTDDDVWFGAKAEVDNWYFLDGTPVTYGNWRLGFIQPQENRFLYLQEYRRYKWNLIHWDRYKMSLCDLSLEAPPAVHGNCGYKNRGTSFGIGKTCFAPIQNLLSYQDAWFMCKRMFGRMASIVDETERINLEAFLNGIDDNQRYWVEGSPTTEGFQQAYDEVVSRTLIESAETKRYRSACVLDPESTDGCASGWTKDGNCCYLITGQTVTSYSQAAALCNSETTSLLTVDSQDESASIKAMLNGTVWLDLRYNGALDNIVKSNGETAPVDMWPTSNYLQNLSDGLCVASDAASETWVHTPCSGGTGHQVVCEAPLHFYEKSAACR</sequence>
<evidence type="ECO:0000256" key="1">
    <source>
        <dbReference type="SAM" id="MobiDB-lite"/>
    </source>
</evidence>
<dbReference type="Pfam" id="PF00059">
    <property type="entry name" value="Lectin_C"/>
    <property type="match status" value="2"/>
</dbReference>
<feature type="domain" description="C-type lectin" evidence="2">
    <location>
        <begin position="771"/>
        <end position="876"/>
    </location>
</feature>
<dbReference type="PROSITE" id="PS51212">
    <property type="entry name" value="WSC"/>
    <property type="match status" value="1"/>
</dbReference>
<keyword evidence="5" id="KW-1185">Reference proteome</keyword>
<protein>
    <recommendedName>
        <fullName evidence="6">WSC domain-containing protein</fullName>
    </recommendedName>
</protein>
<evidence type="ECO:0008006" key="6">
    <source>
        <dbReference type="Google" id="ProtNLM"/>
    </source>
</evidence>
<dbReference type="Pfam" id="PF24605">
    <property type="entry name" value="CEMIP_X"/>
    <property type="match status" value="1"/>
</dbReference>
<name>A0A3S1BYB1_ELYCH</name>
<proteinExistence type="predicted"/>
<evidence type="ECO:0000259" key="2">
    <source>
        <dbReference type="PROSITE" id="PS50041"/>
    </source>
</evidence>
<evidence type="ECO:0000313" key="5">
    <source>
        <dbReference type="Proteomes" id="UP000271974"/>
    </source>
</evidence>
<feature type="region of interest" description="Disordered" evidence="1">
    <location>
        <begin position="1"/>
        <end position="30"/>
    </location>
</feature>
<dbReference type="Pfam" id="PF01822">
    <property type="entry name" value="WSC"/>
    <property type="match status" value="1"/>
</dbReference>
<dbReference type="SMART" id="SM00321">
    <property type="entry name" value="WSC"/>
    <property type="match status" value="1"/>
</dbReference>
<feature type="non-terminal residue" evidence="4">
    <location>
        <position position="1"/>
    </location>
</feature>
<gene>
    <name evidence="4" type="ORF">EGW08_000302</name>
</gene>
<dbReference type="CDD" id="cd00037">
    <property type="entry name" value="CLECT"/>
    <property type="match status" value="2"/>
</dbReference>
<reference evidence="4 5" key="1">
    <citation type="submission" date="2019-01" db="EMBL/GenBank/DDBJ databases">
        <title>A draft genome assembly of the solar-powered sea slug Elysia chlorotica.</title>
        <authorList>
            <person name="Cai H."/>
            <person name="Li Q."/>
            <person name="Fang X."/>
            <person name="Li J."/>
            <person name="Curtis N.E."/>
            <person name="Altenburger A."/>
            <person name="Shibata T."/>
            <person name="Feng M."/>
            <person name="Maeda T."/>
            <person name="Schwartz J.A."/>
            <person name="Shigenobu S."/>
            <person name="Lundholm N."/>
            <person name="Nishiyama T."/>
            <person name="Yang H."/>
            <person name="Hasebe M."/>
            <person name="Li S."/>
            <person name="Pierce S.K."/>
            <person name="Wang J."/>
        </authorList>
    </citation>
    <scope>NUCLEOTIDE SEQUENCE [LARGE SCALE GENOMIC DNA]</scope>
    <source>
        <strain evidence="4">EC2010</strain>
        <tissue evidence="4">Whole organism of an adult</tissue>
    </source>
</reference>
<dbReference type="SUPFAM" id="SSF56436">
    <property type="entry name" value="C-type lectin-like"/>
    <property type="match status" value="3"/>
</dbReference>
<dbReference type="SMART" id="SM00034">
    <property type="entry name" value="CLECT"/>
    <property type="match status" value="2"/>
</dbReference>
<dbReference type="InterPro" id="IPR002889">
    <property type="entry name" value="WSC_carb-bd"/>
</dbReference>
<evidence type="ECO:0000313" key="4">
    <source>
        <dbReference type="EMBL" id="RUS91900.1"/>
    </source>
</evidence>
<feature type="compositionally biased region" description="Basic and acidic residues" evidence="1">
    <location>
        <begin position="10"/>
        <end position="30"/>
    </location>
</feature>
<dbReference type="InterPro" id="IPR016186">
    <property type="entry name" value="C-type_lectin-like/link_sf"/>
</dbReference>
<evidence type="ECO:0000259" key="3">
    <source>
        <dbReference type="PROSITE" id="PS51212"/>
    </source>
</evidence>